<accession>A0A9N9CGG3</accession>
<dbReference type="PANTHER" id="PTHR36181">
    <property type="entry name" value="INTRON-ENCODED ENDONUCLEASE AI3-RELATED"/>
    <property type="match status" value="1"/>
</dbReference>
<dbReference type="InterPro" id="IPR051289">
    <property type="entry name" value="LAGLIDADG_Endonuclease"/>
</dbReference>
<dbReference type="Proteomes" id="UP000789570">
    <property type="component" value="Unassembled WGS sequence"/>
</dbReference>
<evidence type="ECO:0000259" key="1">
    <source>
        <dbReference type="Pfam" id="PF00961"/>
    </source>
</evidence>
<dbReference type="EMBL" id="CAJVPQ010002503">
    <property type="protein sequence ID" value="CAG8599480.1"/>
    <property type="molecule type" value="Genomic_DNA"/>
</dbReference>
<name>A0A9N9CGG3_9GLOM</name>
<dbReference type="InterPro" id="IPR004860">
    <property type="entry name" value="LAGLIDADG_dom"/>
</dbReference>
<feature type="domain" description="Homing endonuclease LAGLIDADG" evidence="1">
    <location>
        <begin position="292"/>
        <end position="393"/>
    </location>
</feature>
<comment type="caution">
    <text evidence="2">The sequence shown here is derived from an EMBL/GenBank/DDBJ whole genome shotgun (WGS) entry which is preliminary data.</text>
</comment>
<dbReference type="AlphaFoldDB" id="A0A9N9CGG3"/>
<evidence type="ECO:0000313" key="3">
    <source>
        <dbReference type="Proteomes" id="UP000789570"/>
    </source>
</evidence>
<dbReference type="GO" id="GO:0005739">
    <property type="term" value="C:mitochondrion"/>
    <property type="evidence" value="ECO:0007669"/>
    <property type="project" value="UniProtKB-ARBA"/>
</dbReference>
<protein>
    <submittedName>
        <fullName evidence="2">17430_t:CDS:1</fullName>
    </submittedName>
</protein>
<proteinExistence type="predicted"/>
<dbReference type="GO" id="GO:0004519">
    <property type="term" value="F:endonuclease activity"/>
    <property type="evidence" value="ECO:0007669"/>
    <property type="project" value="InterPro"/>
</dbReference>
<sequence>MVSSWERRDESDFIYRLVGKDSAKSECLAGLKPNAIMRQGLSLRTIKTINHDKTLKDSIEILLYLKSNPIWISAFANGEGCFTASLMCYLKGMWGLQPQGEFHITQKVEDLPLLEAINAYFDNKGGVYVKPNEMAVVTFKSIPILEELIIPFFLKYPLLSFFQLQRVVWKKSAKSYEFEKWCEIVQLLRSHNHIGKTLAARDAFLDIAKLCIKEWLESLTGVPSIEAKVALGQAEESETCPMLDNQLSRSRMAREALETSTWSKYLRINNGNQQERLVDNSNFNSEAKSYFLGGFAEGEGSVSASVKVHSDFGVHVQPEFGVTQHENGKHILAGFKDLFDGKGNLHLKPGSQDVLEYKLLGLTNLIDHVVPFYLKYVRPFSGKVKEFNTFLEILERKQRKEHFTQEGLIDMVKLAYTLNEEGGTCYYPGQKGILCQSQQLESSEAIRRAGEFLERNNGPFLEDMVQPSTRVAGIKPKVAKFCPGVELHTLANHYMLGRLKPCGTQPIR</sequence>
<keyword evidence="3" id="KW-1185">Reference proteome</keyword>
<dbReference type="Gene3D" id="3.10.28.10">
    <property type="entry name" value="Homing endonucleases"/>
    <property type="match status" value="2"/>
</dbReference>
<gene>
    <name evidence="2" type="ORF">FCALED_LOCUS8518</name>
</gene>
<evidence type="ECO:0000313" key="2">
    <source>
        <dbReference type="EMBL" id="CAG8599480.1"/>
    </source>
</evidence>
<dbReference type="SUPFAM" id="SSF55608">
    <property type="entry name" value="Homing endonucleases"/>
    <property type="match status" value="2"/>
</dbReference>
<reference evidence="2" key="1">
    <citation type="submission" date="2021-06" db="EMBL/GenBank/DDBJ databases">
        <authorList>
            <person name="Kallberg Y."/>
            <person name="Tangrot J."/>
            <person name="Rosling A."/>
        </authorList>
    </citation>
    <scope>NUCLEOTIDE SEQUENCE</scope>
    <source>
        <strain evidence="2">UK204</strain>
    </source>
</reference>
<dbReference type="PANTHER" id="PTHR36181:SF2">
    <property type="entry name" value="INTRON-ENCODED ENDONUCLEASE AI3-RELATED"/>
    <property type="match status" value="1"/>
</dbReference>
<dbReference type="OrthoDB" id="2443669at2759"/>
<dbReference type="InterPro" id="IPR027434">
    <property type="entry name" value="Homing_endonucl"/>
</dbReference>
<organism evidence="2 3">
    <name type="scientific">Funneliformis caledonium</name>
    <dbReference type="NCBI Taxonomy" id="1117310"/>
    <lineage>
        <taxon>Eukaryota</taxon>
        <taxon>Fungi</taxon>
        <taxon>Fungi incertae sedis</taxon>
        <taxon>Mucoromycota</taxon>
        <taxon>Glomeromycotina</taxon>
        <taxon>Glomeromycetes</taxon>
        <taxon>Glomerales</taxon>
        <taxon>Glomeraceae</taxon>
        <taxon>Funneliformis</taxon>
    </lineage>
</organism>
<feature type="domain" description="Homing endonuclease LAGLIDADG" evidence="1">
    <location>
        <begin position="75"/>
        <end position="171"/>
    </location>
</feature>
<dbReference type="Pfam" id="PF00961">
    <property type="entry name" value="LAGLIDADG_1"/>
    <property type="match status" value="2"/>
</dbReference>